<proteinExistence type="predicted"/>
<organism evidence="2 3">
    <name type="scientific">Liparis tanakae</name>
    <name type="common">Tanaka's snailfish</name>
    <dbReference type="NCBI Taxonomy" id="230148"/>
    <lineage>
        <taxon>Eukaryota</taxon>
        <taxon>Metazoa</taxon>
        <taxon>Chordata</taxon>
        <taxon>Craniata</taxon>
        <taxon>Vertebrata</taxon>
        <taxon>Euteleostomi</taxon>
        <taxon>Actinopterygii</taxon>
        <taxon>Neopterygii</taxon>
        <taxon>Teleostei</taxon>
        <taxon>Neoteleostei</taxon>
        <taxon>Acanthomorphata</taxon>
        <taxon>Eupercaria</taxon>
        <taxon>Perciformes</taxon>
        <taxon>Cottioidei</taxon>
        <taxon>Cottales</taxon>
        <taxon>Liparidae</taxon>
        <taxon>Liparis</taxon>
    </lineage>
</organism>
<feature type="region of interest" description="Disordered" evidence="1">
    <location>
        <begin position="1"/>
        <end position="20"/>
    </location>
</feature>
<evidence type="ECO:0000313" key="2">
    <source>
        <dbReference type="EMBL" id="TNN29336.1"/>
    </source>
</evidence>
<gene>
    <name evidence="2" type="ORF">EYF80_060515</name>
</gene>
<sequence>MTSRKASPLSSSCTPSNRGPKLSLSCMSCMHCLRYFFKQPSSSSFSSSYSWTLIWKKTLKGRLSCCFLPADLGS</sequence>
<evidence type="ECO:0000256" key="1">
    <source>
        <dbReference type="SAM" id="MobiDB-lite"/>
    </source>
</evidence>
<accession>A0A4Z2EKE9</accession>
<dbReference type="Proteomes" id="UP000314294">
    <property type="component" value="Unassembled WGS sequence"/>
</dbReference>
<comment type="caution">
    <text evidence="2">The sequence shown here is derived from an EMBL/GenBank/DDBJ whole genome shotgun (WGS) entry which is preliminary data.</text>
</comment>
<protein>
    <submittedName>
        <fullName evidence="2">Uncharacterized protein</fullName>
    </submittedName>
</protein>
<feature type="compositionally biased region" description="Polar residues" evidence="1">
    <location>
        <begin position="1"/>
        <end position="17"/>
    </location>
</feature>
<keyword evidence="3" id="KW-1185">Reference proteome</keyword>
<dbReference type="AlphaFoldDB" id="A0A4Z2EKE9"/>
<reference evidence="2 3" key="1">
    <citation type="submission" date="2019-03" db="EMBL/GenBank/DDBJ databases">
        <title>First draft genome of Liparis tanakae, snailfish: a comprehensive survey of snailfish specific genes.</title>
        <authorList>
            <person name="Kim W."/>
            <person name="Song I."/>
            <person name="Jeong J.-H."/>
            <person name="Kim D."/>
            <person name="Kim S."/>
            <person name="Ryu S."/>
            <person name="Song J.Y."/>
            <person name="Lee S.K."/>
        </authorList>
    </citation>
    <scope>NUCLEOTIDE SEQUENCE [LARGE SCALE GENOMIC DNA]</scope>
    <source>
        <tissue evidence="2">Muscle</tissue>
    </source>
</reference>
<dbReference type="EMBL" id="SRLO01005766">
    <property type="protein sequence ID" value="TNN29336.1"/>
    <property type="molecule type" value="Genomic_DNA"/>
</dbReference>
<evidence type="ECO:0000313" key="3">
    <source>
        <dbReference type="Proteomes" id="UP000314294"/>
    </source>
</evidence>
<name>A0A4Z2EKE9_9TELE</name>